<keyword evidence="1" id="KW-0812">Transmembrane</keyword>
<keyword evidence="1" id="KW-1133">Transmembrane helix</keyword>
<proteinExistence type="predicted"/>
<reference evidence="3" key="1">
    <citation type="journal article" date="2019" name="Int. J. Syst. Evol. Microbiol.">
        <title>The Global Catalogue of Microorganisms (GCM) 10K type strain sequencing project: providing services to taxonomists for standard genome sequencing and annotation.</title>
        <authorList>
            <consortium name="The Broad Institute Genomics Platform"/>
            <consortium name="The Broad Institute Genome Sequencing Center for Infectious Disease"/>
            <person name="Wu L."/>
            <person name="Ma J."/>
        </authorList>
    </citation>
    <scope>NUCLEOTIDE SEQUENCE [LARGE SCALE GENOMIC DNA]</scope>
    <source>
        <strain evidence="3">CECT 8288</strain>
    </source>
</reference>
<dbReference type="RefSeq" id="WP_216001491.1">
    <property type="nucleotide sequence ID" value="NZ_JAUFQI010000001.1"/>
</dbReference>
<name>A0ABV7WUJ8_9GAMM</name>
<gene>
    <name evidence="2" type="ORF">ACFOND_15080</name>
</gene>
<dbReference type="PANTHER" id="PTHR35867:SF1">
    <property type="entry name" value="PROTEIN RSEC"/>
    <property type="match status" value="1"/>
</dbReference>
<dbReference type="PIRSF" id="PIRSF004923">
    <property type="entry name" value="RseC"/>
    <property type="match status" value="1"/>
</dbReference>
<dbReference type="EMBL" id="JBHRYN010000060">
    <property type="protein sequence ID" value="MFC3702956.1"/>
    <property type="molecule type" value="Genomic_DNA"/>
</dbReference>
<protein>
    <submittedName>
        <fullName evidence="2">SoxR reducing system RseC family protein</fullName>
    </submittedName>
</protein>
<sequence length="157" mass="17178">MMIEEQGSVVAVKPNEVIVEVLRTSACQSCKAKQGCGQAVLSEWGDETKQQAKNHFSIPTEQSLQVGDTVTLGMHPDVVSHVAMIVYIAPLMVGFVLMFLATKLNLNEAIQLIGFVGGILASYVFLQRMSFIKTPRLTPEIVRVYGKRQPNVIASSN</sequence>
<dbReference type="PANTHER" id="PTHR35867">
    <property type="entry name" value="PROTEIN RSEC"/>
    <property type="match status" value="1"/>
</dbReference>
<feature type="transmembrane region" description="Helical" evidence="1">
    <location>
        <begin position="108"/>
        <end position="126"/>
    </location>
</feature>
<feature type="transmembrane region" description="Helical" evidence="1">
    <location>
        <begin position="82"/>
        <end position="102"/>
    </location>
</feature>
<dbReference type="Pfam" id="PF04246">
    <property type="entry name" value="RseC_MucC"/>
    <property type="match status" value="1"/>
</dbReference>
<keyword evidence="3" id="KW-1185">Reference proteome</keyword>
<evidence type="ECO:0000256" key="1">
    <source>
        <dbReference type="SAM" id="Phobius"/>
    </source>
</evidence>
<evidence type="ECO:0000313" key="3">
    <source>
        <dbReference type="Proteomes" id="UP001595710"/>
    </source>
</evidence>
<evidence type="ECO:0000313" key="2">
    <source>
        <dbReference type="EMBL" id="MFC3702956.1"/>
    </source>
</evidence>
<dbReference type="Proteomes" id="UP001595710">
    <property type="component" value="Unassembled WGS sequence"/>
</dbReference>
<dbReference type="InterPro" id="IPR007359">
    <property type="entry name" value="SigmaE_reg_RseC_MucC"/>
</dbReference>
<organism evidence="2 3">
    <name type="scientific">Reinekea marina</name>
    <dbReference type="NCBI Taxonomy" id="1310421"/>
    <lineage>
        <taxon>Bacteria</taxon>
        <taxon>Pseudomonadati</taxon>
        <taxon>Pseudomonadota</taxon>
        <taxon>Gammaproteobacteria</taxon>
        <taxon>Oceanospirillales</taxon>
        <taxon>Saccharospirillaceae</taxon>
        <taxon>Reinekea</taxon>
    </lineage>
</organism>
<dbReference type="InterPro" id="IPR026268">
    <property type="entry name" value="RseC"/>
</dbReference>
<comment type="caution">
    <text evidence="2">The sequence shown here is derived from an EMBL/GenBank/DDBJ whole genome shotgun (WGS) entry which is preliminary data.</text>
</comment>
<keyword evidence="1" id="KW-0472">Membrane</keyword>
<accession>A0ABV7WUJ8</accession>